<keyword evidence="3" id="KW-1185">Reference proteome</keyword>
<dbReference type="EMBL" id="OZ075117">
    <property type="protein sequence ID" value="CAL5079050.1"/>
    <property type="molecule type" value="Genomic_DNA"/>
</dbReference>
<evidence type="ECO:0000313" key="2">
    <source>
        <dbReference type="EMBL" id="CAL5079050.1"/>
    </source>
</evidence>
<evidence type="ECO:0000259" key="1">
    <source>
        <dbReference type="SMART" id="SM00256"/>
    </source>
</evidence>
<dbReference type="SMART" id="SM00256">
    <property type="entry name" value="FBOX"/>
    <property type="match status" value="1"/>
</dbReference>
<protein>
    <recommendedName>
        <fullName evidence="1">F-box domain-containing protein</fullName>
    </recommendedName>
</protein>
<dbReference type="Pfam" id="PF00646">
    <property type="entry name" value="F-box"/>
    <property type="match status" value="1"/>
</dbReference>
<name>A0ABC9FN99_9POAL</name>
<feature type="domain" description="F-box" evidence="1">
    <location>
        <begin position="10"/>
        <end position="53"/>
    </location>
</feature>
<reference evidence="2" key="1">
    <citation type="submission" date="2024-10" db="EMBL/GenBank/DDBJ databases">
        <authorList>
            <person name="Ryan C."/>
        </authorList>
    </citation>
    <scope>NUCLEOTIDE SEQUENCE [LARGE SCALE GENOMIC DNA]</scope>
</reference>
<sequence>MMPPPALPELMDDLVEEILLRIPPDDPASLIHAELVCKRWRRIVSDPGFRHRLRELLRHRAHPPILTGFLCNLIDLGLQDIWTNPIDCGLFVWDPATDHVTTLPKLPPHVYGGSESLSSSWKWNTTVLCAGGSACDRHRLGCCGRKPFIIVVVGGGGVRNYYSCVYSSEDGAWSNGTYTLGHNWGPQRNIAMAMPTALVGKSLYFSNNIGIIRFNLDTQGVCMISLPPDCVGNSTVLMTTEGGERLGLATVVRRSKLFLYSGVTSPDGKVVRWDVSRVIELGTVLPAGALASLYRRHVVVGIADDIGVIFLRRDDGIFTLYLNSGHVKKVYKDTVYIAFFHA</sequence>
<accession>A0ABC9FN99</accession>
<dbReference type="Proteomes" id="UP001497457">
    <property type="component" value="Chromosome 7b"/>
</dbReference>
<evidence type="ECO:0000313" key="3">
    <source>
        <dbReference type="Proteomes" id="UP001497457"/>
    </source>
</evidence>
<dbReference type="PANTHER" id="PTHR32133">
    <property type="entry name" value="OS07G0120400 PROTEIN"/>
    <property type="match status" value="1"/>
</dbReference>
<dbReference type="AlphaFoldDB" id="A0ABC9FN99"/>
<dbReference type="PANTHER" id="PTHR32133:SF386">
    <property type="entry name" value="F-BOX DOMAIN-CONTAINING PROTEIN"/>
    <property type="match status" value="1"/>
</dbReference>
<dbReference type="SUPFAM" id="SSF81383">
    <property type="entry name" value="F-box domain"/>
    <property type="match status" value="1"/>
</dbReference>
<dbReference type="InterPro" id="IPR036047">
    <property type="entry name" value="F-box-like_dom_sf"/>
</dbReference>
<gene>
    <name evidence="2" type="ORF">URODEC1_LOCUS107422</name>
</gene>
<dbReference type="InterPro" id="IPR001810">
    <property type="entry name" value="F-box_dom"/>
</dbReference>
<proteinExistence type="predicted"/>
<organism evidence="2 3">
    <name type="scientific">Urochloa decumbens</name>
    <dbReference type="NCBI Taxonomy" id="240449"/>
    <lineage>
        <taxon>Eukaryota</taxon>
        <taxon>Viridiplantae</taxon>
        <taxon>Streptophyta</taxon>
        <taxon>Embryophyta</taxon>
        <taxon>Tracheophyta</taxon>
        <taxon>Spermatophyta</taxon>
        <taxon>Magnoliopsida</taxon>
        <taxon>Liliopsida</taxon>
        <taxon>Poales</taxon>
        <taxon>Poaceae</taxon>
        <taxon>PACMAD clade</taxon>
        <taxon>Panicoideae</taxon>
        <taxon>Panicodae</taxon>
        <taxon>Paniceae</taxon>
        <taxon>Melinidinae</taxon>
        <taxon>Urochloa</taxon>
    </lineage>
</organism>
<dbReference type="Gene3D" id="1.20.1280.50">
    <property type="match status" value="1"/>
</dbReference>